<comment type="caution">
    <text evidence="2">The sequence shown here is derived from an EMBL/GenBank/DDBJ whole genome shotgun (WGS) entry which is preliminary data.</text>
</comment>
<name>A0ABT1NZW3_9GAMM</name>
<evidence type="ECO:0000256" key="1">
    <source>
        <dbReference type="SAM" id="Phobius"/>
    </source>
</evidence>
<sequence length="160" mass="18219">MSFLRAELAETPTNAQRLFLLYYNGVLVDLVVLNLFAEFSDNVEIKSFSISLLAAVLLQLLLKLTIAVEHRVAEFFKQYTSGFARFLRYFCAWLVLFGSKFVILEAIAFVFDEDVRFHGAWHGVVTLIVVVVVMLVVEELVVRGFRRLRLRSPRGEGGAE</sequence>
<keyword evidence="1" id="KW-0472">Membrane</keyword>
<keyword evidence="3" id="KW-1185">Reference proteome</keyword>
<feature type="transmembrane region" description="Helical" evidence="1">
    <location>
        <begin position="49"/>
        <end position="68"/>
    </location>
</feature>
<proteinExistence type="predicted"/>
<accession>A0ABT1NZW3</accession>
<reference evidence="2" key="1">
    <citation type="thesis" date="2020" institute="Technische Universitat Dresden" country="Dresden, Germany">
        <title>The Agarolytic System of Microbulbifer elongatus PORT2, Isolated from Batu Karas, Pangandaran West Java Indonesia.</title>
        <authorList>
            <person name="Anggraeni S.R."/>
        </authorList>
    </citation>
    <scope>NUCLEOTIDE SEQUENCE</scope>
    <source>
        <strain evidence="2">PORT2</strain>
    </source>
</reference>
<organism evidence="2 3">
    <name type="scientific">Microbulbifer elongatus</name>
    <dbReference type="NCBI Taxonomy" id="86173"/>
    <lineage>
        <taxon>Bacteria</taxon>
        <taxon>Pseudomonadati</taxon>
        <taxon>Pseudomonadota</taxon>
        <taxon>Gammaproteobacteria</taxon>
        <taxon>Cellvibrionales</taxon>
        <taxon>Microbulbiferaceae</taxon>
        <taxon>Microbulbifer</taxon>
    </lineage>
</organism>
<gene>
    <name evidence="2" type="ORF">HXX02_05180</name>
</gene>
<dbReference type="EMBL" id="JACASI010000013">
    <property type="protein sequence ID" value="MCQ3828827.1"/>
    <property type="molecule type" value="Genomic_DNA"/>
</dbReference>
<keyword evidence="1" id="KW-1133">Transmembrane helix</keyword>
<dbReference type="Proteomes" id="UP001205566">
    <property type="component" value="Unassembled WGS sequence"/>
</dbReference>
<feature type="transmembrane region" description="Helical" evidence="1">
    <location>
        <begin position="123"/>
        <end position="142"/>
    </location>
</feature>
<keyword evidence="1" id="KW-0812">Transmembrane</keyword>
<feature type="transmembrane region" description="Helical" evidence="1">
    <location>
        <begin position="20"/>
        <end position="37"/>
    </location>
</feature>
<evidence type="ECO:0000313" key="3">
    <source>
        <dbReference type="Proteomes" id="UP001205566"/>
    </source>
</evidence>
<protein>
    <submittedName>
        <fullName evidence="2">Uncharacterized protein</fullName>
    </submittedName>
</protein>
<feature type="transmembrane region" description="Helical" evidence="1">
    <location>
        <begin position="89"/>
        <end position="111"/>
    </location>
</feature>
<evidence type="ECO:0000313" key="2">
    <source>
        <dbReference type="EMBL" id="MCQ3828827.1"/>
    </source>
</evidence>